<protein>
    <recommendedName>
        <fullName evidence="6">Cytochrome aa3 subunit 3</fullName>
    </recommendedName>
</protein>
<keyword evidence="5 8" id="KW-0472">Membrane</keyword>
<dbReference type="SUPFAM" id="SSF81452">
    <property type="entry name" value="Cytochrome c oxidase subunit III-like"/>
    <property type="match status" value="1"/>
</dbReference>
<comment type="caution">
    <text evidence="10">The sequence shown here is derived from an EMBL/GenBank/DDBJ whole genome shotgun (WGS) entry which is preliminary data.</text>
</comment>
<dbReference type="RefSeq" id="WP_180893596.1">
    <property type="nucleotide sequence ID" value="NZ_JACCKD010000005.1"/>
</dbReference>
<dbReference type="Pfam" id="PF00510">
    <property type="entry name" value="COX3"/>
    <property type="match status" value="1"/>
</dbReference>
<feature type="transmembrane region" description="Helical" evidence="8">
    <location>
        <begin position="144"/>
        <end position="167"/>
    </location>
</feature>
<sequence>MTKDADEATTSTVASPRVATQSDRRPWIPGETGIWVFIFIDLTVFLLLFALFMYERSEQLPLFNQSTETLNVGVGAFNTLLLLTSSLCVALGVDALRRRRAVAAQKWFIGTFLAGLAFAVVKSGEWTEKVGAGQTPDENKFYELYYVMTGLHFVHVVVGLGTIIMLWTIARRERVGHKYVRATEAGACYWHMVDLLWIVLFGLFYLMQ</sequence>
<feature type="transmembrane region" description="Helical" evidence="8">
    <location>
        <begin position="188"/>
        <end position="207"/>
    </location>
</feature>
<evidence type="ECO:0000256" key="2">
    <source>
        <dbReference type="ARBA" id="ARBA00010581"/>
    </source>
</evidence>
<evidence type="ECO:0000259" key="9">
    <source>
        <dbReference type="PROSITE" id="PS50253"/>
    </source>
</evidence>
<evidence type="ECO:0000256" key="7">
    <source>
        <dbReference type="RuleBase" id="RU003376"/>
    </source>
</evidence>
<dbReference type="InterPro" id="IPR024791">
    <property type="entry name" value="Cyt_c/ubiquinol_Oxase_su3"/>
</dbReference>
<dbReference type="GO" id="GO:0004129">
    <property type="term" value="F:cytochrome-c oxidase activity"/>
    <property type="evidence" value="ECO:0007669"/>
    <property type="project" value="InterPro"/>
</dbReference>
<dbReference type="InterPro" id="IPR013833">
    <property type="entry name" value="Cyt_c_oxidase_su3_a-hlx"/>
</dbReference>
<dbReference type="PANTHER" id="PTHR11403:SF6">
    <property type="entry name" value="NITRIC OXIDE REDUCTASE SUBUNIT E"/>
    <property type="match status" value="1"/>
</dbReference>
<dbReference type="PANTHER" id="PTHR11403">
    <property type="entry name" value="CYTOCHROME C OXIDASE SUBUNIT III"/>
    <property type="match status" value="1"/>
</dbReference>
<comment type="subcellular location">
    <subcellularLocation>
        <location evidence="7">Cell membrane</location>
        <topology evidence="7">Multi-pass membrane protein</topology>
    </subcellularLocation>
    <subcellularLocation>
        <location evidence="1">Membrane</location>
        <topology evidence="1">Multi-pass membrane protein</topology>
    </subcellularLocation>
</comment>
<evidence type="ECO:0000256" key="8">
    <source>
        <dbReference type="SAM" id="Phobius"/>
    </source>
</evidence>
<dbReference type="Proteomes" id="UP000582974">
    <property type="component" value="Unassembled WGS sequence"/>
</dbReference>
<organism evidence="10 11">
    <name type="scientific">Haloechinothrix aidingensis</name>
    <dbReference type="NCBI Taxonomy" id="2752311"/>
    <lineage>
        <taxon>Bacteria</taxon>
        <taxon>Bacillati</taxon>
        <taxon>Actinomycetota</taxon>
        <taxon>Actinomycetes</taxon>
        <taxon>Pseudonocardiales</taxon>
        <taxon>Pseudonocardiaceae</taxon>
        <taxon>Haloechinothrix</taxon>
    </lineage>
</organism>
<comment type="similarity">
    <text evidence="2 7">Belongs to the cytochrome c oxidase subunit 3 family.</text>
</comment>
<accession>A0A838AC49</accession>
<evidence type="ECO:0000256" key="1">
    <source>
        <dbReference type="ARBA" id="ARBA00004141"/>
    </source>
</evidence>
<feature type="transmembrane region" description="Helical" evidence="8">
    <location>
        <begin position="34"/>
        <end position="54"/>
    </location>
</feature>
<keyword evidence="11" id="KW-1185">Reference proteome</keyword>
<evidence type="ECO:0000313" key="11">
    <source>
        <dbReference type="Proteomes" id="UP000582974"/>
    </source>
</evidence>
<keyword evidence="4 8" id="KW-1133">Transmembrane helix</keyword>
<gene>
    <name evidence="10" type="ORF">H0B56_14455</name>
</gene>
<name>A0A838AC49_9PSEU</name>
<evidence type="ECO:0000256" key="5">
    <source>
        <dbReference type="ARBA" id="ARBA00023136"/>
    </source>
</evidence>
<evidence type="ECO:0000256" key="6">
    <source>
        <dbReference type="ARBA" id="ARBA00031400"/>
    </source>
</evidence>
<evidence type="ECO:0000256" key="4">
    <source>
        <dbReference type="ARBA" id="ARBA00022989"/>
    </source>
</evidence>
<dbReference type="GO" id="GO:0019646">
    <property type="term" value="P:aerobic electron transport chain"/>
    <property type="evidence" value="ECO:0007669"/>
    <property type="project" value="InterPro"/>
</dbReference>
<dbReference type="Gene3D" id="1.20.120.80">
    <property type="entry name" value="Cytochrome c oxidase, subunit III, four-helix bundle"/>
    <property type="match status" value="1"/>
</dbReference>
<dbReference type="InterPro" id="IPR035973">
    <property type="entry name" value="Cyt_c_oxidase_su3-like_sf"/>
</dbReference>
<dbReference type="PROSITE" id="PS50253">
    <property type="entry name" value="COX3"/>
    <property type="match status" value="1"/>
</dbReference>
<dbReference type="AlphaFoldDB" id="A0A838AC49"/>
<dbReference type="EMBL" id="JACCKD010000005">
    <property type="protein sequence ID" value="MBA0126748.1"/>
    <property type="molecule type" value="Genomic_DNA"/>
</dbReference>
<feature type="domain" description="Heme-copper oxidase subunit III family profile" evidence="9">
    <location>
        <begin position="33"/>
        <end position="208"/>
    </location>
</feature>
<reference evidence="10 11" key="1">
    <citation type="submission" date="2020-07" db="EMBL/GenBank/DDBJ databases">
        <title>Genome of Haloechinothrix sp.</title>
        <authorList>
            <person name="Tang S.-K."/>
            <person name="Yang L."/>
            <person name="Zhu W.-Y."/>
        </authorList>
    </citation>
    <scope>NUCLEOTIDE SEQUENCE [LARGE SCALE GENOMIC DNA]</scope>
    <source>
        <strain evidence="10 11">YIM 98757</strain>
    </source>
</reference>
<keyword evidence="3 7" id="KW-0812">Transmembrane</keyword>
<feature type="transmembrane region" description="Helical" evidence="8">
    <location>
        <begin position="107"/>
        <end position="124"/>
    </location>
</feature>
<evidence type="ECO:0000313" key="10">
    <source>
        <dbReference type="EMBL" id="MBA0126748.1"/>
    </source>
</evidence>
<feature type="transmembrane region" description="Helical" evidence="8">
    <location>
        <begin position="74"/>
        <end position="95"/>
    </location>
</feature>
<proteinExistence type="inferred from homology"/>
<dbReference type="GO" id="GO:0005886">
    <property type="term" value="C:plasma membrane"/>
    <property type="evidence" value="ECO:0007669"/>
    <property type="project" value="UniProtKB-SubCell"/>
</dbReference>
<dbReference type="InterPro" id="IPR000298">
    <property type="entry name" value="Cyt_c_oxidase-like_su3"/>
</dbReference>
<evidence type="ECO:0000256" key="3">
    <source>
        <dbReference type="ARBA" id="ARBA00022692"/>
    </source>
</evidence>